<dbReference type="HOGENOM" id="CLU_2784136_0_0_2"/>
<dbReference type="Proteomes" id="UP000000595">
    <property type="component" value="Chromosome"/>
</dbReference>
<evidence type="ECO:0000313" key="3">
    <source>
        <dbReference type="Proteomes" id="UP000000595"/>
    </source>
</evidence>
<proteinExistence type="predicted"/>
<dbReference type="EMBL" id="AE008384">
    <property type="protein sequence ID" value="AAM32998.1"/>
    <property type="molecule type" value="Genomic_DNA"/>
</dbReference>
<keyword evidence="1" id="KW-1133">Transmembrane helix</keyword>
<protein>
    <submittedName>
        <fullName evidence="2">Uncharacterized protein</fullName>
    </submittedName>
</protein>
<keyword evidence="1" id="KW-0812">Transmembrane</keyword>
<feature type="transmembrane region" description="Helical" evidence="1">
    <location>
        <begin position="12"/>
        <end position="30"/>
    </location>
</feature>
<organism evidence="2 3">
    <name type="scientific">Methanosarcina mazei (strain ATCC BAA-159 / DSM 3647 / Goe1 / Go1 / JCM 11833 / OCM 88)</name>
    <name type="common">Methanosarcina frisia</name>
    <dbReference type="NCBI Taxonomy" id="192952"/>
    <lineage>
        <taxon>Archaea</taxon>
        <taxon>Methanobacteriati</taxon>
        <taxon>Methanobacteriota</taxon>
        <taxon>Stenosarchaea group</taxon>
        <taxon>Methanomicrobia</taxon>
        <taxon>Methanosarcinales</taxon>
        <taxon>Methanosarcinaceae</taxon>
        <taxon>Methanosarcina</taxon>
    </lineage>
</organism>
<evidence type="ECO:0000256" key="1">
    <source>
        <dbReference type="SAM" id="Phobius"/>
    </source>
</evidence>
<accession>Q8PRY6</accession>
<evidence type="ECO:0000313" key="2">
    <source>
        <dbReference type="EMBL" id="AAM32998.1"/>
    </source>
</evidence>
<gene>
    <name evidence="2" type="ordered locus">MM_3302</name>
</gene>
<keyword evidence="1" id="KW-0472">Membrane</keyword>
<name>Q8PRY6_METMA</name>
<reference evidence="2 3" key="1">
    <citation type="journal article" date="2002" name="J. Mol. Microbiol. Biotechnol.">
        <title>The genome of Methanosarcina mazei: evidence for lateral gene transfer between Bacteria and Archaea.</title>
        <authorList>
            <person name="Deppenmeier U."/>
            <person name="Johann A."/>
            <person name="Hartsch T."/>
            <person name="Merkl R."/>
            <person name="Schmitz R.A."/>
            <person name="Martinez-Arias R."/>
            <person name="Henne A."/>
            <person name="Wiezer A."/>
            <person name="Baumer S."/>
            <person name="Jacobi C."/>
            <person name="Bruggemann H."/>
            <person name="Lienard T."/>
            <person name="Christmann A."/>
            <person name="Bomeke M."/>
            <person name="Steckel S."/>
            <person name="Bhattacharyya A."/>
            <person name="Lykidis A."/>
            <person name="Overbeek R."/>
            <person name="Klenk H.P."/>
            <person name="Gunsalus R.P."/>
            <person name="Fritz H.J."/>
            <person name="Gottschalk G."/>
        </authorList>
    </citation>
    <scope>NUCLEOTIDE SEQUENCE [LARGE SCALE GENOMIC DNA]</scope>
    <source>
        <strain evidence="3">ATCC BAA-159 / DSM 3647 / Goe1 / Go1 / JCM 11833 / OCM 88</strain>
    </source>
</reference>
<sequence>MNSDLFRTARIFIHLFNYLFIYLFIYLFCMKVLPDTFIFWACYSKNFMCVFYLYPKTVCSIIEYSDLG</sequence>
<dbReference type="AlphaFoldDB" id="Q8PRY6"/>
<dbReference type="KEGG" id="mma:MM_3302"/>